<name>A0AA41Z732_9SPHN</name>
<dbReference type="GO" id="GO:0009279">
    <property type="term" value="C:cell outer membrane"/>
    <property type="evidence" value="ECO:0007669"/>
    <property type="project" value="UniProtKB-SubCell"/>
</dbReference>
<dbReference type="EMBL" id="JANFAV010000002">
    <property type="protein sequence ID" value="MCW6534044.1"/>
    <property type="molecule type" value="Genomic_DNA"/>
</dbReference>
<keyword evidence="18" id="KW-1185">Reference proteome</keyword>
<keyword evidence="5 11" id="KW-0812">Transmembrane</keyword>
<proteinExistence type="inferred from homology"/>
<keyword evidence="7" id="KW-0406">Ion transport</keyword>
<feature type="domain" description="TonB-dependent receptor plug" evidence="16">
    <location>
        <begin position="66"/>
        <end position="173"/>
    </location>
</feature>
<keyword evidence="6" id="KW-0408">Iron</keyword>
<evidence type="ECO:0000256" key="4">
    <source>
        <dbReference type="ARBA" id="ARBA00022496"/>
    </source>
</evidence>
<keyword evidence="8 12" id="KW-0798">TonB box</keyword>
<dbReference type="PROSITE" id="PS52016">
    <property type="entry name" value="TONB_DEPENDENT_REC_3"/>
    <property type="match status" value="1"/>
</dbReference>
<keyword evidence="4" id="KW-0410">Iron transport</keyword>
<evidence type="ECO:0000256" key="8">
    <source>
        <dbReference type="ARBA" id="ARBA00023077"/>
    </source>
</evidence>
<keyword evidence="9 11" id="KW-0472">Membrane</keyword>
<evidence type="ECO:0000256" key="13">
    <source>
        <dbReference type="SAM" id="MobiDB-lite"/>
    </source>
</evidence>
<feature type="compositionally biased region" description="Low complexity" evidence="13">
    <location>
        <begin position="28"/>
        <end position="39"/>
    </location>
</feature>
<dbReference type="PANTHER" id="PTHR32552">
    <property type="entry name" value="FERRICHROME IRON RECEPTOR-RELATED"/>
    <property type="match status" value="1"/>
</dbReference>
<evidence type="ECO:0000256" key="12">
    <source>
        <dbReference type="RuleBase" id="RU003357"/>
    </source>
</evidence>
<keyword evidence="2 11" id="KW-0813">Transport</keyword>
<keyword evidence="14" id="KW-0732">Signal</keyword>
<comment type="similarity">
    <text evidence="11 12">Belongs to the TonB-dependent receptor family.</text>
</comment>
<dbReference type="AlphaFoldDB" id="A0AA41Z732"/>
<dbReference type="Proteomes" id="UP001165565">
    <property type="component" value="Unassembled WGS sequence"/>
</dbReference>
<feature type="signal peptide" evidence="14">
    <location>
        <begin position="1"/>
        <end position="26"/>
    </location>
</feature>
<feature type="chain" id="PRO_5041462890" evidence="14">
    <location>
        <begin position="27"/>
        <end position="769"/>
    </location>
</feature>
<sequence length="769" mass="84235">MAGFHHTTCRAALVAALVMGASPALADTTTNAEQTAQPAAAPPPPATETPGMGDIIVTAQKRAENVQSVPLAVSVLGQSQLELAGVRQFQDLGNVAPSLTVRPAEHPVNANVSLRGVGTFAFGIGVEPSVAVLVDEVPLAFQARAFTDLPDVERIEVLRGPQSTLYGKSASAGLINIITRAPTDTLHVRANLLATTDQEYGGNFSISGPISEQLGYIVSGSYSNFNGNIHNLFNNQWVNGREAVNLRGKLRWEPAPNVTVTASANYLNGNTTVGRPFVRMNPNALLRNQPGLNEATNFPGVTISETNQDISNNYNSRTKYYGYGGYIRTEVGLGEMNLVSISSYDKFRLNDYLDQDDTSAPGPYGSNNQIGTFRSRLLTQEVRLLSPGDKPFRYTVGVYYAGVNFERPFYRGPQFSLANWDATSRSRQIAGFVQADWEFLPHATLTGGGRVQNERVSYTFRDNLAHTFYSGSAEDTAGTYRVSLKYELTPTLMLFGTYSTGYKGQTYDLTTGFNANRAAAGPIRPERSRDKEIGARTQFFDRRLTVNLTYFDTTYKDLQAQTIETLSDGTSNYRLTNVGRLNTKGLELDSSARLGDLTLTGSLAYLDAKYTSFPVAQCWPNQSQAQGCIPAVPATPTTPARPAYQDLTGARAIQAPKWKFSVGADYSPSLGHDLRGVAQLNWQYQSSVYYVAEDPETFQRGYHIVNIGLGVRDEQRRWELVGFINNLFDQQYFPSLVNTAGNFGGLQATQAVLPRDFRRYGGLRLGFNF</sequence>
<evidence type="ECO:0000256" key="5">
    <source>
        <dbReference type="ARBA" id="ARBA00022692"/>
    </source>
</evidence>
<evidence type="ECO:0000256" key="3">
    <source>
        <dbReference type="ARBA" id="ARBA00022452"/>
    </source>
</evidence>
<evidence type="ECO:0000256" key="14">
    <source>
        <dbReference type="SAM" id="SignalP"/>
    </source>
</evidence>
<evidence type="ECO:0000256" key="2">
    <source>
        <dbReference type="ARBA" id="ARBA00022448"/>
    </source>
</evidence>
<dbReference type="PANTHER" id="PTHR32552:SF81">
    <property type="entry name" value="TONB-DEPENDENT OUTER MEMBRANE RECEPTOR"/>
    <property type="match status" value="1"/>
</dbReference>
<dbReference type="InterPro" id="IPR000531">
    <property type="entry name" value="Beta-barrel_TonB"/>
</dbReference>
<dbReference type="CDD" id="cd01347">
    <property type="entry name" value="ligand_gated_channel"/>
    <property type="match status" value="1"/>
</dbReference>
<evidence type="ECO:0000256" key="7">
    <source>
        <dbReference type="ARBA" id="ARBA00023065"/>
    </source>
</evidence>
<keyword evidence="3 11" id="KW-1134">Transmembrane beta strand</keyword>
<evidence type="ECO:0000313" key="17">
    <source>
        <dbReference type="EMBL" id="MCW6534044.1"/>
    </source>
</evidence>
<evidence type="ECO:0000259" key="16">
    <source>
        <dbReference type="Pfam" id="PF07715"/>
    </source>
</evidence>
<comment type="caution">
    <text evidence="17">The sequence shown here is derived from an EMBL/GenBank/DDBJ whole genome shotgun (WGS) entry which is preliminary data.</text>
</comment>
<evidence type="ECO:0000256" key="1">
    <source>
        <dbReference type="ARBA" id="ARBA00004571"/>
    </source>
</evidence>
<organism evidence="17 18">
    <name type="scientific">Sphingomonas lycopersici</name>
    <dbReference type="NCBI Taxonomy" id="2951807"/>
    <lineage>
        <taxon>Bacteria</taxon>
        <taxon>Pseudomonadati</taxon>
        <taxon>Pseudomonadota</taxon>
        <taxon>Alphaproteobacteria</taxon>
        <taxon>Sphingomonadales</taxon>
        <taxon>Sphingomonadaceae</taxon>
        <taxon>Sphingomonas</taxon>
    </lineage>
</organism>
<evidence type="ECO:0000256" key="9">
    <source>
        <dbReference type="ARBA" id="ARBA00023136"/>
    </source>
</evidence>
<feature type="domain" description="TonB-dependent receptor-like beta-barrel" evidence="15">
    <location>
        <begin position="293"/>
        <end position="727"/>
    </location>
</feature>
<dbReference type="InterPro" id="IPR039426">
    <property type="entry name" value="TonB-dep_rcpt-like"/>
</dbReference>
<dbReference type="Gene3D" id="2.40.170.20">
    <property type="entry name" value="TonB-dependent receptor, beta-barrel domain"/>
    <property type="match status" value="1"/>
</dbReference>
<keyword evidence="17" id="KW-0675">Receptor</keyword>
<gene>
    <name evidence="17" type="ORF">NEE01_04525</name>
</gene>
<evidence type="ECO:0000256" key="6">
    <source>
        <dbReference type="ARBA" id="ARBA00023004"/>
    </source>
</evidence>
<dbReference type="InterPro" id="IPR036942">
    <property type="entry name" value="Beta-barrel_TonB_sf"/>
</dbReference>
<feature type="region of interest" description="Disordered" evidence="13">
    <location>
        <begin position="28"/>
        <end position="52"/>
    </location>
</feature>
<dbReference type="RefSeq" id="WP_265268027.1">
    <property type="nucleotide sequence ID" value="NZ_JANFAV010000002.1"/>
</dbReference>
<evidence type="ECO:0000259" key="15">
    <source>
        <dbReference type="Pfam" id="PF00593"/>
    </source>
</evidence>
<dbReference type="Pfam" id="PF00593">
    <property type="entry name" value="TonB_dep_Rec_b-barrel"/>
    <property type="match status" value="1"/>
</dbReference>
<reference evidence="17" key="1">
    <citation type="submission" date="2022-06" db="EMBL/GenBank/DDBJ databases">
        <title>Sphingomonas sp. nov. isolated from rhizosphere soil of tomato.</title>
        <authorList>
            <person name="Dong H."/>
            <person name="Gao R."/>
        </authorList>
    </citation>
    <scope>NUCLEOTIDE SEQUENCE</scope>
    <source>
        <strain evidence="17">MMSM24</strain>
    </source>
</reference>
<dbReference type="Pfam" id="PF07715">
    <property type="entry name" value="Plug"/>
    <property type="match status" value="1"/>
</dbReference>
<accession>A0AA41Z732</accession>
<dbReference type="SUPFAM" id="SSF56935">
    <property type="entry name" value="Porins"/>
    <property type="match status" value="1"/>
</dbReference>
<dbReference type="InterPro" id="IPR012910">
    <property type="entry name" value="Plug_dom"/>
</dbReference>
<dbReference type="GO" id="GO:0006826">
    <property type="term" value="P:iron ion transport"/>
    <property type="evidence" value="ECO:0007669"/>
    <property type="project" value="UniProtKB-KW"/>
</dbReference>
<keyword evidence="10 11" id="KW-0998">Cell outer membrane</keyword>
<evidence type="ECO:0000256" key="10">
    <source>
        <dbReference type="ARBA" id="ARBA00023237"/>
    </source>
</evidence>
<comment type="subcellular location">
    <subcellularLocation>
        <location evidence="1 11">Cell outer membrane</location>
        <topology evidence="1 11">Multi-pass membrane protein</topology>
    </subcellularLocation>
</comment>
<protein>
    <submittedName>
        <fullName evidence="17">TonB-dependent receptor</fullName>
    </submittedName>
</protein>
<evidence type="ECO:0000256" key="11">
    <source>
        <dbReference type="PROSITE-ProRule" id="PRU01360"/>
    </source>
</evidence>
<evidence type="ECO:0000313" key="18">
    <source>
        <dbReference type="Proteomes" id="UP001165565"/>
    </source>
</evidence>